<organism evidence="4 5">
    <name type="scientific">Symbiodinium pilosum</name>
    <name type="common">Dinoflagellate</name>
    <dbReference type="NCBI Taxonomy" id="2952"/>
    <lineage>
        <taxon>Eukaryota</taxon>
        <taxon>Sar</taxon>
        <taxon>Alveolata</taxon>
        <taxon>Dinophyceae</taxon>
        <taxon>Suessiales</taxon>
        <taxon>Symbiodiniaceae</taxon>
        <taxon>Symbiodinium</taxon>
    </lineage>
</organism>
<name>A0A812WQ10_SYMPI</name>
<feature type="compositionally biased region" description="Pro residues" evidence="2">
    <location>
        <begin position="375"/>
        <end position="391"/>
    </location>
</feature>
<dbReference type="Proteomes" id="UP000649617">
    <property type="component" value="Unassembled WGS sequence"/>
</dbReference>
<dbReference type="SMART" id="SM00054">
    <property type="entry name" value="EFh"/>
    <property type="match status" value="2"/>
</dbReference>
<dbReference type="PROSITE" id="PS50222">
    <property type="entry name" value="EF_HAND_2"/>
    <property type="match status" value="2"/>
</dbReference>
<dbReference type="Gene3D" id="1.10.238.10">
    <property type="entry name" value="EF-hand"/>
    <property type="match status" value="2"/>
</dbReference>
<dbReference type="InterPro" id="IPR018247">
    <property type="entry name" value="EF_Hand_1_Ca_BS"/>
</dbReference>
<evidence type="ECO:0000256" key="1">
    <source>
        <dbReference type="ARBA" id="ARBA00022837"/>
    </source>
</evidence>
<evidence type="ECO:0000259" key="3">
    <source>
        <dbReference type="PROSITE" id="PS50222"/>
    </source>
</evidence>
<feature type="domain" description="EF-hand" evidence="3">
    <location>
        <begin position="45"/>
        <end position="80"/>
    </location>
</feature>
<dbReference type="Pfam" id="PF13202">
    <property type="entry name" value="EF-hand_5"/>
    <property type="match status" value="1"/>
</dbReference>
<comment type="caution">
    <text evidence="4">The sequence shown here is derived from an EMBL/GenBank/DDBJ whole genome shotgun (WGS) entry which is preliminary data.</text>
</comment>
<dbReference type="InterPro" id="IPR002048">
    <property type="entry name" value="EF_hand_dom"/>
</dbReference>
<proteinExistence type="predicted"/>
<dbReference type="GO" id="GO:0005509">
    <property type="term" value="F:calcium ion binding"/>
    <property type="evidence" value="ECO:0007669"/>
    <property type="project" value="InterPro"/>
</dbReference>
<evidence type="ECO:0000313" key="4">
    <source>
        <dbReference type="EMBL" id="CAE7678941.1"/>
    </source>
</evidence>
<dbReference type="AlphaFoldDB" id="A0A812WQ10"/>
<keyword evidence="5" id="KW-1185">Reference proteome</keyword>
<dbReference type="PROSITE" id="PS00018">
    <property type="entry name" value="EF_HAND_1"/>
    <property type="match status" value="2"/>
</dbReference>
<evidence type="ECO:0000256" key="2">
    <source>
        <dbReference type="SAM" id="MobiDB-lite"/>
    </source>
</evidence>
<reference evidence="4" key="1">
    <citation type="submission" date="2021-02" db="EMBL/GenBank/DDBJ databases">
        <authorList>
            <person name="Dougan E. K."/>
            <person name="Rhodes N."/>
            <person name="Thang M."/>
            <person name="Chan C."/>
        </authorList>
    </citation>
    <scope>NUCLEOTIDE SEQUENCE</scope>
</reference>
<protein>
    <recommendedName>
        <fullName evidence="3">EF-hand domain-containing protein</fullName>
    </recommendedName>
</protein>
<evidence type="ECO:0000313" key="5">
    <source>
        <dbReference type="Proteomes" id="UP000649617"/>
    </source>
</evidence>
<keyword evidence="1" id="KW-0106">Calcium</keyword>
<dbReference type="InterPro" id="IPR011992">
    <property type="entry name" value="EF-hand-dom_pair"/>
</dbReference>
<accession>A0A812WQ10</accession>
<dbReference type="OrthoDB" id="434230at2759"/>
<feature type="domain" description="EF-hand" evidence="3">
    <location>
        <begin position="249"/>
        <end position="284"/>
    </location>
</feature>
<feature type="region of interest" description="Disordered" evidence="2">
    <location>
        <begin position="372"/>
        <end position="411"/>
    </location>
</feature>
<gene>
    <name evidence="4" type="ORF">SPIL2461_LOCUS18868</name>
</gene>
<dbReference type="SUPFAM" id="SSF47473">
    <property type="entry name" value="EF-hand"/>
    <property type="match status" value="1"/>
</dbReference>
<dbReference type="EMBL" id="CAJNIZ010044122">
    <property type="protein sequence ID" value="CAE7678941.1"/>
    <property type="molecule type" value="Genomic_DNA"/>
</dbReference>
<sequence length="411" mass="47474">MWWNSGPHLRRRMLVEAGLSDSYRTSQSFFSRCSAVDEFKDVLQSKFGTLSRAWRVLDIDGSGRMDMREFCQALTRLGYVGNIRTLWHLLDSTNAGSISLDELDPRAAAALEKFRVVSLQHHESIEHMWKVVMDIERTNAVSLKVFIQGCKALGYEDELEVEELFHQLLLKSGSQHLALEDMQFLQSWEETKRRKLLRRRLGVRWVNRDPFLTSQVLDPSRSSNTTEYSEQVSMDMEKEVQHFREYLSQTFGSLPQAFEEMDANRSGELSLVEFEGVVANLLRYCRHGEARRLFRALIGTEGSGKLTWQELGISKVEWTAYRMQKSMEARRQQTEAILNARAPLGASPRMRHAENHHIERIREKKSAGKFVFNSPLPPGWGPPPEFVPLEPPANRSRRRDMPKPPRSPNSR</sequence>